<reference evidence="7 8" key="1">
    <citation type="submission" date="2019-09" db="EMBL/GenBank/DDBJ databases">
        <title>The complete genome of Methanoplanus sp. FWC-SCC4.</title>
        <authorList>
            <person name="Chen S.-C."/>
            <person name="Zhou Y.-Z."/>
            <person name="Lai M.-C."/>
        </authorList>
    </citation>
    <scope>NUCLEOTIDE SEQUENCE [LARGE SCALE GENOMIC DNA]</scope>
    <source>
        <strain evidence="7 8">FWC-SCC4</strain>
    </source>
</reference>
<evidence type="ECO:0000256" key="1">
    <source>
        <dbReference type="ARBA" id="ARBA00023015"/>
    </source>
</evidence>
<keyword evidence="1 4" id="KW-0805">Transcription regulation</keyword>
<keyword evidence="8" id="KW-1185">Reference proteome</keyword>
<keyword evidence="3 4" id="KW-0804">Transcription</keyword>
<feature type="domain" description="HTH cro/C1-type" evidence="6">
    <location>
        <begin position="132"/>
        <end position="185"/>
    </location>
</feature>
<gene>
    <name evidence="7" type="ORF">F1737_10605</name>
</gene>
<evidence type="ECO:0000256" key="5">
    <source>
        <dbReference type="SAM" id="MobiDB-lite"/>
    </source>
</evidence>
<sequence>MSQERLLQTVVSVLIMAGYNVSERCGMRPRSFDLIAGKRDNLLVIKVVSHIDSVGEDSAHDLCIIAKHLSAKPLLVGEKSRDSELERGAVYLRYGIIATSATTLYDFFVEDVPPLVYAQPGGLYVNINGTKLREMRERHSLSLGDLANSLGVSRRTISKYESGMGTTLDIAIKLEELFDTAIVEAIDLLSHGPSPGFDLKHEEQKEDKSAKSSSVPQDFERLGMETHPMQRAPFEALAIYEKTTILAGYGTAQKTLRRAALIGNISDITNSRAVCVITDYNKRKKVGKTLIIGEEELSTLNLGSDLIDLIDE</sequence>
<dbReference type="EMBL" id="CP043875">
    <property type="protein sequence ID" value="WOF17093.1"/>
    <property type="molecule type" value="Genomic_DNA"/>
</dbReference>
<organism evidence="7 8">
    <name type="scientific">Methanochimaera problematica</name>
    <dbReference type="NCBI Taxonomy" id="2609417"/>
    <lineage>
        <taxon>Archaea</taxon>
        <taxon>Methanobacteriati</taxon>
        <taxon>Methanobacteriota</taxon>
        <taxon>Stenosarchaea group</taxon>
        <taxon>Methanomicrobia</taxon>
        <taxon>Methanomicrobiales</taxon>
        <taxon>Methanomicrobiaceae</taxon>
        <taxon>Methanochimaera</taxon>
    </lineage>
</organism>
<dbReference type="Pfam" id="PF26553">
    <property type="entry name" value="PDDEXK_19"/>
    <property type="match status" value="1"/>
</dbReference>
<dbReference type="Pfam" id="PF01381">
    <property type="entry name" value="HTH_3"/>
    <property type="match status" value="1"/>
</dbReference>
<dbReference type="Proteomes" id="UP001301797">
    <property type="component" value="Chromosome"/>
</dbReference>
<dbReference type="GeneID" id="85230624"/>
<dbReference type="AlphaFoldDB" id="A0AA97FFJ7"/>
<protein>
    <recommendedName>
        <fullName evidence="4">Putative HTH-type transcriptional regulatory protein F1737_10605</fullName>
    </recommendedName>
</protein>
<dbReference type="RefSeq" id="WP_317136549.1">
    <property type="nucleotide sequence ID" value="NZ_CP043875.1"/>
</dbReference>
<dbReference type="KEGG" id="mefw:F1737_10605"/>
<dbReference type="InterPro" id="IPR001387">
    <property type="entry name" value="Cro/C1-type_HTH"/>
</dbReference>
<name>A0AA97FFJ7_9EURY</name>
<dbReference type="NCBIfam" id="NF003162">
    <property type="entry name" value="PRK04140.1"/>
    <property type="match status" value="1"/>
</dbReference>
<evidence type="ECO:0000256" key="2">
    <source>
        <dbReference type="ARBA" id="ARBA00023125"/>
    </source>
</evidence>
<feature type="region of interest" description="Disordered" evidence="5">
    <location>
        <begin position="196"/>
        <end position="217"/>
    </location>
</feature>
<evidence type="ECO:0000256" key="4">
    <source>
        <dbReference type="HAMAP-Rule" id="MF_00584"/>
    </source>
</evidence>
<evidence type="ECO:0000259" key="6">
    <source>
        <dbReference type="PROSITE" id="PS50943"/>
    </source>
</evidence>
<dbReference type="InterPro" id="IPR020886">
    <property type="entry name" value="MTH_967-like"/>
</dbReference>
<feature type="compositionally biased region" description="Basic and acidic residues" evidence="5">
    <location>
        <begin position="198"/>
        <end position="210"/>
    </location>
</feature>
<dbReference type="CDD" id="cd00093">
    <property type="entry name" value="HTH_XRE"/>
    <property type="match status" value="1"/>
</dbReference>
<dbReference type="InterPro" id="IPR059051">
    <property type="entry name" value="MTH_967_PDDEXK"/>
</dbReference>
<dbReference type="Gene3D" id="1.10.260.40">
    <property type="entry name" value="lambda repressor-like DNA-binding domains"/>
    <property type="match status" value="1"/>
</dbReference>
<dbReference type="PROSITE" id="PS50943">
    <property type="entry name" value="HTH_CROC1"/>
    <property type="match status" value="1"/>
</dbReference>
<dbReference type="GO" id="GO:0003677">
    <property type="term" value="F:DNA binding"/>
    <property type="evidence" value="ECO:0007669"/>
    <property type="project" value="UniProtKB-KW"/>
</dbReference>
<accession>A0AA97FFJ7</accession>
<dbReference type="GO" id="GO:0003700">
    <property type="term" value="F:DNA-binding transcription factor activity"/>
    <property type="evidence" value="ECO:0007669"/>
    <property type="project" value="UniProtKB-UniRule"/>
</dbReference>
<evidence type="ECO:0000313" key="8">
    <source>
        <dbReference type="Proteomes" id="UP001301797"/>
    </source>
</evidence>
<evidence type="ECO:0000256" key="3">
    <source>
        <dbReference type="ARBA" id="ARBA00023163"/>
    </source>
</evidence>
<dbReference type="SMART" id="SM00530">
    <property type="entry name" value="HTH_XRE"/>
    <property type="match status" value="1"/>
</dbReference>
<dbReference type="InterPro" id="IPR010982">
    <property type="entry name" value="Lambda_DNA-bd_dom_sf"/>
</dbReference>
<keyword evidence="2 4" id="KW-0238">DNA-binding</keyword>
<dbReference type="SUPFAM" id="SSF47413">
    <property type="entry name" value="lambda repressor-like DNA-binding domains"/>
    <property type="match status" value="1"/>
</dbReference>
<dbReference type="HAMAP" id="MF_00584">
    <property type="entry name" value="HTH_type_cro_C1"/>
    <property type="match status" value="1"/>
</dbReference>
<evidence type="ECO:0000313" key="7">
    <source>
        <dbReference type="EMBL" id="WOF17093.1"/>
    </source>
</evidence>
<proteinExistence type="inferred from homology"/>